<evidence type="ECO:0000313" key="5">
    <source>
        <dbReference type="EMBL" id="SNT63291.1"/>
    </source>
</evidence>
<dbReference type="InterPro" id="IPR050091">
    <property type="entry name" value="PKS_NRPS_Biosynth_Enz"/>
</dbReference>
<dbReference type="OrthoDB" id="9778690at2"/>
<dbReference type="AlphaFoldDB" id="A0A239P8C7"/>
<dbReference type="Gene3D" id="1.10.1200.10">
    <property type="entry name" value="ACP-like"/>
    <property type="match status" value="1"/>
</dbReference>
<dbReference type="Gene3D" id="3.40.50.720">
    <property type="entry name" value="NAD(P)-binding Rossmann-like Domain"/>
    <property type="match status" value="1"/>
</dbReference>
<evidence type="ECO:0000256" key="2">
    <source>
        <dbReference type="ARBA" id="ARBA00022553"/>
    </source>
</evidence>
<evidence type="ECO:0000313" key="6">
    <source>
        <dbReference type="Proteomes" id="UP000198318"/>
    </source>
</evidence>
<dbReference type="PANTHER" id="PTHR43775:SF51">
    <property type="entry name" value="INACTIVE PHENOLPHTHIOCEROL SYNTHESIS POLYKETIDE SYNTHASE TYPE I PKS1-RELATED"/>
    <property type="match status" value="1"/>
</dbReference>
<dbReference type="InterPro" id="IPR020806">
    <property type="entry name" value="PKS_PP-bd"/>
</dbReference>
<dbReference type="EMBL" id="FZOR01000100">
    <property type="protein sequence ID" value="SNT63291.1"/>
    <property type="molecule type" value="Genomic_DNA"/>
</dbReference>
<keyword evidence="2" id="KW-0597">Phosphoprotein</keyword>
<dbReference type="Pfam" id="PF00550">
    <property type="entry name" value="PP-binding"/>
    <property type="match status" value="1"/>
</dbReference>
<organism evidence="5 6">
    <name type="scientific">Actinomadura meyerae</name>
    <dbReference type="NCBI Taxonomy" id="240840"/>
    <lineage>
        <taxon>Bacteria</taxon>
        <taxon>Bacillati</taxon>
        <taxon>Actinomycetota</taxon>
        <taxon>Actinomycetes</taxon>
        <taxon>Streptosporangiales</taxon>
        <taxon>Thermomonosporaceae</taxon>
        <taxon>Actinomadura</taxon>
    </lineage>
</organism>
<feature type="non-terminal residue" evidence="5">
    <location>
        <position position="1"/>
    </location>
</feature>
<dbReference type="Proteomes" id="UP000198318">
    <property type="component" value="Unassembled WGS sequence"/>
</dbReference>
<dbReference type="SMART" id="SM00823">
    <property type="entry name" value="PKS_PP"/>
    <property type="match status" value="1"/>
</dbReference>
<keyword evidence="3" id="KW-0808">Transferase</keyword>
<dbReference type="InterPro" id="IPR036736">
    <property type="entry name" value="ACP-like_sf"/>
</dbReference>
<name>A0A239P8C7_9ACTN</name>
<dbReference type="FunFam" id="1.10.1200.10:FF:000007">
    <property type="entry name" value="Probable polyketide synthase pks17"/>
    <property type="match status" value="1"/>
</dbReference>
<evidence type="ECO:0000256" key="3">
    <source>
        <dbReference type="ARBA" id="ARBA00022679"/>
    </source>
</evidence>
<protein>
    <submittedName>
        <fullName evidence="5">KR domain-containing protein</fullName>
    </submittedName>
</protein>
<reference evidence="5 6" key="1">
    <citation type="submission" date="2017-06" db="EMBL/GenBank/DDBJ databases">
        <authorList>
            <person name="Kim H.J."/>
            <person name="Triplett B.A."/>
        </authorList>
    </citation>
    <scope>NUCLEOTIDE SEQUENCE [LARGE SCALE GENOMIC DNA]</scope>
    <source>
        <strain evidence="5 6">DSM 44715</strain>
    </source>
</reference>
<dbReference type="Pfam" id="PF08659">
    <property type="entry name" value="KR"/>
    <property type="match status" value="1"/>
</dbReference>
<dbReference type="PROSITE" id="PS50075">
    <property type="entry name" value="CARRIER"/>
    <property type="match status" value="1"/>
</dbReference>
<dbReference type="SMART" id="SM01294">
    <property type="entry name" value="PKS_PP_betabranch"/>
    <property type="match status" value="1"/>
</dbReference>
<dbReference type="InterPro" id="IPR036291">
    <property type="entry name" value="NAD(P)-bd_dom_sf"/>
</dbReference>
<dbReference type="SUPFAM" id="SSF51735">
    <property type="entry name" value="NAD(P)-binding Rossmann-fold domains"/>
    <property type="match status" value="1"/>
</dbReference>
<dbReference type="SUPFAM" id="SSF47336">
    <property type="entry name" value="ACP-like"/>
    <property type="match status" value="1"/>
</dbReference>
<evidence type="ECO:0000256" key="1">
    <source>
        <dbReference type="ARBA" id="ARBA00022450"/>
    </source>
</evidence>
<dbReference type="GO" id="GO:0006633">
    <property type="term" value="P:fatty acid biosynthetic process"/>
    <property type="evidence" value="ECO:0007669"/>
    <property type="project" value="TreeGrafter"/>
</dbReference>
<gene>
    <name evidence="5" type="ORF">SAMN05443665_11003</name>
</gene>
<dbReference type="InterPro" id="IPR013968">
    <property type="entry name" value="PKS_KR"/>
</dbReference>
<dbReference type="RefSeq" id="WP_143228391.1">
    <property type="nucleotide sequence ID" value="NZ_FZOR01000100.1"/>
</dbReference>
<proteinExistence type="predicted"/>
<evidence type="ECO:0000259" key="4">
    <source>
        <dbReference type="PROSITE" id="PS50075"/>
    </source>
</evidence>
<accession>A0A239P8C7</accession>
<sequence length="292" mass="30752">NYAAANAYLDALAQHRASLGLPALSLAWGLWTESSGMTGHLTDADRRRLAGAGFAPLDTDRALALLDAAFARDEPVLLPLPVDGKALRAAGADVPPLLRDLAGPAARRVAAAAARRGLRERLAATPHEQRLPLLVEVVRAEAAAVLGYPDPAALDERRAFKELGFDSLTAVEFRNRLNAATGLRLPATVVFDDPTPAALAARLRAELAPPDAAAGPSVLAELDRLDAALSGLAWDPGERAAIGPRLRAFLWKWHQAGAPETARDRADDGPGDLASASDDELFDALENELGIS</sequence>
<keyword evidence="1" id="KW-0596">Phosphopantetheine</keyword>
<dbReference type="PANTHER" id="PTHR43775">
    <property type="entry name" value="FATTY ACID SYNTHASE"/>
    <property type="match status" value="1"/>
</dbReference>
<dbReference type="GO" id="GO:0004312">
    <property type="term" value="F:fatty acid synthase activity"/>
    <property type="evidence" value="ECO:0007669"/>
    <property type="project" value="TreeGrafter"/>
</dbReference>
<feature type="domain" description="Carrier" evidence="4">
    <location>
        <begin position="129"/>
        <end position="207"/>
    </location>
</feature>
<dbReference type="GO" id="GO:0031177">
    <property type="term" value="F:phosphopantetheine binding"/>
    <property type="evidence" value="ECO:0007669"/>
    <property type="project" value="InterPro"/>
</dbReference>
<dbReference type="InterPro" id="IPR009081">
    <property type="entry name" value="PP-bd_ACP"/>
</dbReference>
<keyword evidence="6" id="KW-1185">Reference proteome</keyword>